<organism evidence="2 3">
    <name type="scientific">Deinococcus marmoris</name>
    <dbReference type="NCBI Taxonomy" id="249408"/>
    <lineage>
        <taxon>Bacteria</taxon>
        <taxon>Thermotogati</taxon>
        <taxon>Deinococcota</taxon>
        <taxon>Deinococci</taxon>
        <taxon>Deinococcales</taxon>
        <taxon>Deinococcaceae</taxon>
        <taxon>Deinococcus</taxon>
    </lineage>
</organism>
<evidence type="ECO:0000256" key="1">
    <source>
        <dbReference type="SAM" id="MobiDB-lite"/>
    </source>
</evidence>
<dbReference type="Proteomes" id="UP000186607">
    <property type="component" value="Unassembled WGS sequence"/>
</dbReference>
<dbReference type="OrthoDB" id="67692at2"/>
<evidence type="ECO:0000313" key="2">
    <source>
        <dbReference type="EMBL" id="OLV15660.1"/>
    </source>
</evidence>
<dbReference type="EMBL" id="MSTI01000170">
    <property type="protein sequence ID" value="OLV15660.1"/>
    <property type="molecule type" value="Genomic_DNA"/>
</dbReference>
<reference evidence="2 3" key="1">
    <citation type="submission" date="2017-01" db="EMBL/GenBank/DDBJ databases">
        <title>Genome Analysis of Deinococcus marmoris KOPRI26562.</title>
        <authorList>
            <person name="Kim J.H."/>
            <person name="Oh H.-M."/>
        </authorList>
    </citation>
    <scope>NUCLEOTIDE SEQUENCE [LARGE SCALE GENOMIC DNA]</scope>
    <source>
        <strain evidence="2 3">KOPRI26562</strain>
    </source>
</reference>
<evidence type="ECO:0000313" key="3">
    <source>
        <dbReference type="Proteomes" id="UP000186607"/>
    </source>
</evidence>
<name>A0A1U7NRW6_9DEIO</name>
<keyword evidence="3" id="KW-1185">Reference proteome</keyword>
<dbReference type="RefSeq" id="WP_075836852.1">
    <property type="nucleotide sequence ID" value="NZ_MSTI01000170.1"/>
</dbReference>
<feature type="compositionally biased region" description="Basic and acidic residues" evidence="1">
    <location>
        <begin position="244"/>
        <end position="259"/>
    </location>
</feature>
<gene>
    <name evidence="2" type="ORF">BOO71_0014221</name>
</gene>
<proteinExistence type="predicted"/>
<feature type="region of interest" description="Disordered" evidence="1">
    <location>
        <begin position="225"/>
        <end position="259"/>
    </location>
</feature>
<protein>
    <submittedName>
        <fullName evidence="2">Uncharacterized protein</fullName>
    </submittedName>
</protein>
<dbReference type="AlphaFoldDB" id="A0A1U7NRW6"/>
<sequence>MISARHHVGAAGFTQSEALELIVSAGREQISVAQSLRQVMLTTQTQLREGVAQGDTQAAQARVARLEQVIRSGQAQIDAAQSLQGTIQDALMNVRGTPLENVIAGLLNALGTVVQRQARALEDLIAVALGEATSKEQVMTLAQVSAGVAERLEATERARTERELAHLDDMHQQTLLRIRQLEQDGQTHAAQKAQLSDQAERSQRDIEVLEAAETQNLEQIADLEEQQQAAEERGAELEAAAVTHQDRIEKLGGPRRDEP</sequence>
<accession>A0A1U7NRW6</accession>
<comment type="caution">
    <text evidence="2">The sequence shown here is derived from an EMBL/GenBank/DDBJ whole genome shotgun (WGS) entry which is preliminary data.</text>
</comment>